<sequence>MKKVISYFIKFPVAVNIIIMAFIVFGILGSKNMKSSFFPLTDSKNITITLFYPGASPEEMEEGIVLKIEDNLKGVVGIERVTSVSRENTATINVEIETNKDIDVVLADVKNAVDRVPSFPSGMEPPVIA</sequence>
<dbReference type="Gene3D" id="1.20.1640.10">
    <property type="entry name" value="Multidrug efflux transporter AcrB transmembrane domain"/>
    <property type="match status" value="1"/>
</dbReference>
<dbReference type="EMBL" id="UOES01000107">
    <property type="protein sequence ID" value="VAW26501.1"/>
    <property type="molecule type" value="Genomic_DNA"/>
</dbReference>
<gene>
    <name evidence="2" type="ORF">MNBD_BACTEROID06-707</name>
</gene>
<keyword evidence="1" id="KW-1133">Transmembrane helix</keyword>
<dbReference type="GO" id="GO:0005886">
    <property type="term" value="C:plasma membrane"/>
    <property type="evidence" value="ECO:0007669"/>
    <property type="project" value="TreeGrafter"/>
</dbReference>
<dbReference type="SUPFAM" id="SSF82693">
    <property type="entry name" value="Multidrug efflux transporter AcrB pore domain, PN1, PN2, PC1 and PC2 subdomains"/>
    <property type="match status" value="1"/>
</dbReference>
<dbReference type="PANTHER" id="PTHR32063:SF33">
    <property type="entry name" value="RND SUPERFAMILY EFFLUX PUMP PERMEASE COMPONENT"/>
    <property type="match status" value="1"/>
</dbReference>
<feature type="non-terminal residue" evidence="2">
    <location>
        <position position="129"/>
    </location>
</feature>
<proteinExistence type="predicted"/>
<evidence type="ECO:0000313" key="2">
    <source>
        <dbReference type="EMBL" id="VAW26501.1"/>
    </source>
</evidence>
<dbReference type="Gene3D" id="3.30.70.1430">
    <property type="entry name" value="Multidrug efflux transporter AcrB pore domain"/>
    <property type="match status" value="1"/>
</dbReference>
<organism evidence="2">
    <name type="scientific">hydrothermal vent metagenome</name>
    <dbReference type="NCBI Taxonomy" id="652676"/>
    <lineage>
        <taxon>unclassified sequences</taxon>
        <taxon>metagenomes</taxon>
        <taxon>ecological metagenomes</taxon>
    </lineage>
</organism>
<dbReference type="InterPro" id="IPR001036">
    <property type="entry name" value="Acrflvin-R"/>
</dbReference>
<name>A0A3B0U626_9ZZZZ</name>
<keyword evidence="1" id="KW-0812">Transmembrane</keyword>
<evidence type="ECO:0000256" key="1">
    <source>
        <dbReference type="SAM" id="Phobius"/>
    </source>
</evidence>
<dbReference type="Pfam" id="PF00873">
    <property type="entry name" value="ACR_tran"/>
    <property type="match status" value="1"/>
</dbReference>
<reference evidence="2" key="1">
    <citation type="submission" date="2018-06" db="EMBL/GenBank/DDBJ databases">
        <authorList>
            <person name="Zhirakovskaya E."/>
        </authorList>
    </citation>
    <scope>NUCLEOTIDE SEQUENCE</scope>
</reference>
<protein>
    <submittedName>
        <fullName evidence="2">RND efflux system, inner membrane transporter</fullName>
    </submittedName>
</protein>
<dbReference type="AlphaFoldDB" id="A0A3B0U626"/>
<dbReference type="PANTHER" id="PTHR32063">
    <property type="match status" value="1"/>
</dbReference>
<dbReference type="GO" id="GO:0042910">
    <property type="term" value="F:xenobiotic transmembrane transporter activity"/>
    <property type="evidence" value="ECO:0007669"/>
    <property type="project" value="TreeGrafter"/>
</dbReference>
<keyword evidence="1" id="KW-0472">Membrane</keyword>
<accession>A0A3B0U626</accession>
<feature type="transmembrane region" description="Helical" evidence="1">
    <location>
        <begin position="7"/>
        <end position="28"/>
    </location>
</feature>